<keyword evidence="3 10" id="KW-1003">Cell membrane</keyword>
<evidence type="ECO:0000256" key="5">
    <source>
        <dbReference type="ARBA" id="ARBA00022692"/>
    </source>
</evidence>
<dbReference type="HAMAP" id="MF_00237">
    <property type="entry name" value="TatB"/>
    <property type="match status" value="1"/>
</dbReference>
<evidence type="ECO:0000313" key="14">
    <source>
        <dbReference type="Proteomes" id="UP001574673"/>
    </source>
</evidence>
<keyword evidence="7 10" id="KW-1133">Transmembrane helix</keyword>
<keyword evidence="9 10" id="KW-0472">Membrane</keyword>
<feature type="region of interest" description="Disordered" evidence="12">
    <location>
        <begin position="90"/>
        <end position="155"/>
    </location>
</feature>
<sequence length="155" mass="16722">MFDIGFSELVLIAIVALVVVGPERLPRVARTAGLLLGRLQRYVGDIKADIHREIELDELKRLQADMQASARDLERSMASVKESVQLAERSSRHALAETGDEIRALTGDIPGRVIDEMPQTESDAAAETGESPPPAAASAMHADDSARTARPPEKA</sequence>
<keyword evidence="6 10" id="KW-0653">Protein transport</keyword>
<dbReference type="Proteomes" id="UP001574673">
    <property type="component" value="Unassembled WGS sequence"/>
</dbReference>
<name>A0ABV4UCK9_9RHOO</name>
<evidence type="ECO:0000256" key="9">
    <source>
        <dbReference type="ARBA" id="ARBA00023136"/>
    </source>
</evidence>
<dbReference type="RefSeq" id="WP_418890071.1">
    <property type="nucleotide sequence ID" value="NZ_JBEUWX010000001.1"/>
</dbReference>
<evidence type="ECO:0000256" key="2">
    <source>
        <dbReference type="ARBA" id="ARBA00022448"/>
    </source>
</evidence>
<dbReference type="Pfam" id="PF02416">
    <property type="entry name" value="TatA_B_E"/>
    <property type="match status" value="1"/>
</dbReference>
<dbReference type="InterPro" id="IPR003369">
    <property type="entry name" value="TatA/B/E"/>
</dbReference>
<dbReference type="EMBL" id="JBEUWX010000001">
    <property type="protein sequence ID" value="MFA9948902.1"/>
    <property type="molecule type" value="Genomic_DNA"/>
</dbReference>
<evidence type="ECO:0000256" key="10">
    <source>
        <dbReference type="HAMAP-Rule" id="MF_00237"/>
    </source>
</evidence>
<protein>
    <recommendedName>
        <fullName evidence="10">Sec-independent protein translocase protein TatB</fullName>
    </recommendedName>
</protein>
<feature type="compositionally biased region" description="Low complexity" evidence="12">
    <location>
        <begin position="125"/>
        <end position="140"/>
    </location>
</feature>
<keyword evidence="8 10" id="KW-0811">Translocation</keyword>
<comment type="similarity">
    <text evidence="10">Belongs to the TatB family.</text>
</comment>
<organism evidence="13 14">
    <name type="scientific">Dentiradicibacter hellwigii</name>
    <dbReference type="NCBI Taxonomy" id="3149053"/>
    <lineage>
        <taxon>Bacteria</taxon>
        <taxon>Pseudomonadati</taxon>
        <taxon>Pseudomonadota</taxon>
        <taxon>Betaproteobacteria</taxon>
        <taxon>Rhodocyclales</taxon>
        <taxon>Rhodocyclaceae</taxon>
        <taxon>Dentiradicibacter</taxon>
    </lineage>
</organism>
<evidence type="ECO:0000256" key="6">
    <source>
        <dbReference type="ARBA" id="ARBA00022927"/>
    </source>
</evidence>
<evidence type="ECO:0000256" key="8">
    <source>
        <dbReference type="ARBA" id="ARBA00023010"/>
    </source>
</evidence>
<proteinExistence type="inferred from homology"/>
<evidence type="ECO:0000256" key="7">
    <source>
        <dbReference type="ARBA" id="ARBA00022989"/>
    </source>
</evidence>
<keyword evidence="14" id="KW-1185">Reference proteome</keyword>
<evidence type="ECO:0000313" key="13">
    <source>
        <dbReference type="EMBL" id="MFA9948902.1"/>
    </source>
</evidence>
<keyword evidence="11" id="KW-0175">Coiled coil</keyword>
<evidence type="ECO:0000256" key="1">
    <source>
        <dbReference type="ARBA" id="ARBA00004167"/>
    </source>
</evidence>
<evidence type="ECO:0000256" key="12">
    <source>
        <dbReference type="SAM" id="MobiDB-lite"/>
    </source>
</evidence>
<dbReference type="NCBIfam" id="TIGR01410">
    <property type="entry name" value="tatB"/>
    <property type="match status" value="1"/>
</dbReference>
<comment type="subunit">
    <text evidence="10">The Tat system comprises two distinct complexes: a TatABC complex, containing multiple copies of TatA, TatB and TatC subunits, and a separate TatA complex, containing only TatA subunits. Substrates initially bind to the TatABC complex, which probably triggers association of the separate TatA complex to form the active translocon.</text>
</comment>
<comment type="function">
    <text evidence="10">Part of the twin-arginine translocation (Tat) system that transports large folded proteins containing a characteristic twin-arginine motif in their signal peptide across membranes. Together with TatC, TatB is part of a receptor directly interacting with Tat signal peptides. TatB may form an oligomeric binding site that transiently accommodates folded Tat precursor proteins before their translocation.</text>
</comment>
<reference evidence="14" key="1">
    <citation type="submission" date="2024-06" db="EMBL/GenBank/DDBJ databases">
        <title>Radixoralia hellwigii gen. nov., sp nov., isolated from a root canal in the human oral cavity.</title>
        <authorList>
            <person name="Bartsch S."/>
            <person name="Wittmer A."/>
            <person name="Schulz A.-K."/>
            <person name="Neumann-Schaal M."/>
            <person name="Wolf J."/>
            <person name="Gronow S."/>
            <person name="Tennert C."/>
            <person name="Haecker G."/>
            <person name="Cieplik F."/>
            <person name="Al-Ahmad A."/>
        </authorList>
    </citation>
    <scope>NUCLEOTIDE SEQUENCE [LARGE SCALE GENOMIC DNA]</scope>
    <source>
        <strain evidence="14">Wk13</strain>
    </source>
</reference>
<dbReference type="PRINTS" id="PR01506">
    <property type="entry name" value="TATBPROTEIN"/>
</dbReference>
<keyword evidence="4" id="KW-0997">Cell inner membrane</keyword>
<comment type="subcellular location">
    <subcellularLocation>
        <location evidence="10">Cell membrane</location>
        <topology evidence="10">Single-pass membrane protein</topology>
    </subcellularLocation>
    <subcellularLocation>
        <location evidence="1">Membrane</location>
        <topology evidence="1">Single-pass membrane protein</topology>
    </subcellularLocation>
</comment>
<feature type="coiled-coil region" evidence="11">
    <location>
        <begin position="56"/>
        <end position="90"/>
    </location>
</feature>
<dbReference type="PANTHER" id="PTHR33162">
    <property type="entry name" value="SEC-INDEPENDENT PROTEIN TRANSLOCASE PROTEIN TATA, CHLOROPLASTIC"/>
    <property type="match status" value="1"/>
</dbReference>
<feature type="compositionally biased region" description="Basic and acidic residues" evidence="12">
    <location>
        <begin position="90"/>
        <end position="103"/>
    </location>
</feature>
<comment type="caution">
    <text evidence="13">The sequence shown here is derived from an EMBL/GenBank/DDBJ whole genome shotgun (WGS) entry which is preliminary data.</text>
</comment>
<gene>
    <name evidence="10 13" type="primary">tatB</name>
    <name evidence="13" type="ORF">ABCS64_00925</name>
</gene>
<evidence type="ECO:0000256" key="11">
    <source>
        <dbReference type="SAM" id="Coils"/>
    </source>
</evidence>
<evidence type="ECO:0000256" key="3">
    <source>
        <dbReference type="ARBA" id="ARBA00022475"/>
    </source>
</evidence>
<dbReference type="Gene3D" id="1.20.5.3310">
    <property type="match status" value="1"/>
</dbReference>
<keyword evidence="2 10" id="KW-0813">Transport</keyword>
<keyword evidence="5 10" id="KW-0812">Transmembrane</keyword>
<accession>A0ABV4UCK9</accession>
<feature type="compositionally biased region" description="Basic and acidic residues" evidence="12">
    <location>
        <begin position="141"/>
        <end position="155"/>
    </location>
</feature>
<dbReference type="PANTHER" id="PTHR33162:SF1">
    <property type="entry name" value="SEC-INDEPENDENT PROTEIN TRANSLOCASE PROTEIN TATA, CHLOROPLASTIC"/>
    <property type="match status" value="1"/>
</dbReference>
<evidence type="ECO:0000256" key="4">
    <source>
        <dbReference type="ARBA" id="ARBA00022519"/>
    </source>
</evidence>
<dbReference type="InterPro" id="IPR018448">
    <property type="entry name" value="TatB"/>
</dbReference>